<name>A0A081K9G2_9GAMM</name>
<keyword evidence="1" id="KW-0472">Membrane</keyword>
<feature type="transmembrane region" description="Helical" evidence="1">
    <location>
        <begin position="7"/>
        <end position="33"/>
    </location>
</feature>
<proteinExistence type="predicted"/>
<dbReference type="Pfam" id="PF10734">
    <property type="entry name" value="DUF2523"/>
    <property type="match status" value="1"/>
</dbReference>
<comment type="caution">
    <text evidence="2">The sequence shown here is derived from an EMBL/GenBank/DDBJ whole genome shotgun (WGS) entry which is preliminary data.</text>
</comment>
<accession>A0A081K9G2</accession>
<dbReference type="STRING" id="305900.GV64_08550"/>
<keyword evidence="1" id="KW-1133">Transmembrane helix</keyword>
<organism evidence="2 3">
    <name type="scientific">Endozoicomonas elysicola</name>
    <dbReference type="NCBI Taxonomy" id="305900"/>
    <lineage>
        <taxon>Bacteria</taxon>
        <taxon>Pseudomonadati</taxon>
        <taxon>Pseudomonadota</taxon>
        <taxon>Gammaproteobacteria</taxon>
        <taxon>Oceanospirillales</taxon>
        <taxon>Endozoicomonadaceae</taxon>
        <taxon>Endozoicomonas</taxon>
    </lineage>
</organism>
<evidence type="ECO:0000313" key="3">
    <source>
        <dbReference type="Proteomes" id="UP000027997"/>
    </source>
</evidence>
<reference evidence="2 3" key="1">
    <citation type="submission" date="2014-06" db="EMBL/GenBank/DDBJ databases">
        <title>Whole Genome Sequences of Three Symbiotic Endozoicomonas Bacteria.</title>
        <authorList>
            <person name="Neave M.J."/>
            <person name="Apprill A."/>
            <person name="Voolstra C.R."/>
        </authorList>
    </citation>
    <scope>NUCLEOTIDE SEQUENCE [LARGE SCALE GENOMIC DNA]</scope>
    <source>
        <strain evidence="2 3">DSM 22380</strain>
    </source>
</reference>
<dbReference type="RefSeq" id="WP_020580596.1">
    <property type="nucleotide sequence ID" value="NZ_JOJP01000001.1"/>
</dbReference>
<evidence type="ECO:0000256" key="1">
    <source>
        <dbReference type="SAM" id="Phobius"/>
    </source>
</evidence>
<sequence length="105" mass="11456">MGYILTFIVSTIVPIAWLLLRGLGVGVVTYFGLDIMVDYLGEQIQANFDGMPVAMFQMLSLLGIPKAVNIALSFITVIMVIKGISYFNGRPKQSVSFWKGFGGTS</sequence>
<dbReference type="EMBL" id="JOJP01000001">
    <property type="protein sequence ID" value="KEI70788.1"/>
    <property type="molecule type" value="Genomic_DNA"/>
</dbReference>
<keyword evidence="1" id="KW-0812">Transmembrane</keyword>
<dbReference type="AlphaFoldDB" id="A0A081K9G2"/>
<dbReference type="Proteomes" id="UP000027997">
    <property type="component" value="Unassembled WGS sequence"/>
</dbReference>
<feature type="transmembrane region" description="Helical" evidence="1">
    <location>
        <begin position="53"/>
        <end position="81"/>
    </location>
</feature>
<evidence type="ECO:0000313" key="2">
    <source>
        <dbReference type="EMBL" id="KEI70788.1"/>
    </source>
</evidence>
<dbReference type="InterPro" id="IPR019670">
    <property type="entry name" value="DUF2523"/>
</dbReference>
<gene>
    <name evidence="2" type="ORF">GV64_08550</name>
</gene>
<evidence type="ECO:0008006" key="4">
    <source>
        <dbReference type="Google" id="ProtNLM"/>
    </source>
</evidence>
<protein>
    <recommendedName>
        <fullName evidence="4">DUF2523 domain-containing protein</fullName>
    </recommendedName>
</protein>
<keyword evidence="3" id="KW-1185">Reference proteome</keyword>